<evidence type="ECO:0000313" key="2">
    <source>
        <dbReference type="Proteomes" id="UP000033649"/>
    </source>
</evidence>
<gene>
    <name evidence="1" type="ORF">VE26_12790</name>
</gene>
<accession>A0A0F5FHJ9</accession>
<sequence length="110" mass="12085">MSVFNPTALPATIAAYFATSGNRAAIDLFAREAAVVDEGETHTGLEAITSWLDSVERRYRPRYVLQDASRSGTGHTVTFEVSGTFPGSPAILRQHFELNMDGKIRLLRTL</sequence>
<dbReference type="EMBL" id="JZEY01000061">
    <property type="protein sequence ID" value="KKB08273.1"/>
    <property type="molecule type" value="Genomic_DNA"/>
</dbReference>
<reference evidence="1 2" key="1">
    <citation type="submission" date="2015-03" db="EMBL/GenBank/DDBJ databases">
        <authorList>
            <person name="Hassan Y."/>
            <person name="Lepp D."/>
            <person name="Li X.-Z."/>
            <person name="Zhou T."/>
        </authorList>
    </citation>
    <scope>NUCLEOTIDE SEQUENCE [LARGE SCALE GENOMIC DNA]</scope>
    <source>
        <strain evidence="1 2">IPL18</strain>
    </source>
</reference>
<dbReference type="RefSeq" id="WP_046106327.1">
    <property type="nucleotide sequence ID" value="NZ_JZEY01000061.1"/>
</dbReference>
<dbReference type="Proteomes" id="UP000033649">
    <property type="component" value="Unassembled WGS sequence"/>
</dbReference>
<organism evidence="1 2">
    <name type="scientific">Devosia chinhatensis</name>
    <dbReference type="NCBI Taxonomy" id="429727"/>
    <lineage>
        <taxon>Bacteria</taxon>
        <taxon>Pseudomonadati</taxon>
        <taxon>Pseudomonadota</taxon>
        <taxon>Alphaproteobacteria</taxon>
        <taxon>Hyphomicrobiales</taxon>
        <taxon>Devosiaceae</taxon>
        <taxon>Devosia</taxon>
    </lineage>
</organism>
<evidence type="ECO:0008006" key="3">
    <source>
        <dbReference type="Google" id="ProtNLM"/>
    </source>
</evidence>
<evidence type="ECO:0000313" key="1">
    <source>
        <dbReference type="EMBL" id="KKB08273.1"/>
    </source>
</evidence>
<name>A0A0F5FHJ9_9HYPH</name>
<dbReference type="OrthoDB" id="8684708at2"/>
<dbReference type="SUPFAM" id="SSF54427">
    <property type="entry name" value="NTF2-like"/>
    <property type="match status" value="1"/>
</dbReference>
<dbReference type="STRING" id="429727.VE26_12790"/>
<dbReference type="InterPro" id="IPR032710">
    <property type="entry name" value="NTF2-like_dom_sf"/>
</dbReference>
<comment type="caution">
    <text evidence="1">The sequence shown here is derived from an EMBL/GenBank/DDBJ whole genome shotgun (WGS) entry which is preliminary data.</text>
</comment>
<dbReference type="AlphaFoldDB" id="A0A0F5FHJ9"/>
<dbReference type="PATRIC" id="fig|429727.3.peg.2627"/>
<keyword evidence="2" id="KW-1185">Reference proteome</keyword>
<proteinExistence type="predicted"/>
<dbReference type="Gene3D" id="3.10.450.50">
    <property type="match status" value="1"/>
</dbReference>
<protein>
    <recommendedName>
        <fullName evidence="3">SnoaL-like domain-containing protein</fullName>
    </recommendedName>
</protein>